<dbReference type="RefSeq" id="WP_006037034.1">
    <property type="nucleotide sequence ID" value="NZ_AEDD01000002.1"/>
</dbReference>
<organism evidence="1 2">
    <name type="scientific">Paenibacillus curdlanolyticus YK9</name>
    <dbReference type="NCBI Taxonomy" id="717606"/>
    <lineage>
        <taxon>Bacteria</taxon>
        <taxon>Bacillati</taxon>
        <taxon>Bacillota</taxon>
        <taxon>Bacilli</taxon>
        <taxon>Bacillales</taxon>
        <taxon>Paenibacillaceae</taxon>
        <taxon>Paenibacillus</taxon>
    </lineage>
</organism>
<proteinExistence type="predicted"/>
<dbReference type="AlphaFoldDB" id="E0I5U7"/>
<dbReference type="Proteomes" id="UP000005387">
    <property type="component" value="Unassembled WGS sequence"/>
</dbReference>
<gene>
    <name evidence="1" type="ORF">PaecuDRAFT_1019</name>
</gene>
<keyword evidence="2" id="KW-1185">Reference proteome</keyword>
<evidence type="ECO:0000313" key="1">
    <source>
        <dbReference type="EMBL" id="EFM12339.1"/>
    </source>
</evidence>
<protein>
    <submittedName>
        <fullName evidence="1">Uncharacterized protein</fullName>
    </submittedName>
</protein>
<dbReference type="STRING" id="717606.PaecuDRAFT_1019"/>
<sequence length="151" mass="17807">MDASQLIEWSAEHRIVERTESGFLRYLHEWKKTNRADYIDTFMGELDTQLCTTKMKSIQLTHHYELSYDVVYCNLFILYIGERIGEYRMIFTLDGEVEDERLQLDRTSKETIRDGSIKLWMIRNARTAGLSINAIAQVMELEENMITLLSE</sequence>
<dbReference type="EMBL" id="AEDD01000002">
    <property type="protein sequence ID" value="EFM12339.1"/>
    <property type="molecule type" value="Genomic_DNA"/>
</dbReference>
<evidence type="ECO:0000313" key="2">
    <source>
        <dbReference type="Proteomes" id="UP000005387"/>
    </source>
</evidence>
<dbReference type="eggNOG" id="ENOG50306IK">
    <property type="taxonomic scope" value="Bacteria"/>
</dbReference>
<reference evidence="1 2" key="1">
    <citation type="submission" date="2010-07" db="EMBL/GenBank/DDBJ databases">
        <title>The draft genome of Paenibacillus curdlanolyticus YK9.</title>
        <authorList>
            <consortium name="US DOE Joint Genome Institute (JGI-PGF)"/>
            <person name="Lucas S."/>
            <person name="Copeland A."/>
            <person name="Lapidus A."/>
            <person name="Cheng J.-F."/>
            <person name="Bruce D."/>
            <person name="Goodwin L."/>
            <person name="Pitluck S."/>
            <person name="Land M.L."/>
            <person name="Hauser L."/>
            <person name="Chang Y.-J."/>
            <person name="Jeffries C."/>
            <person name="Anderson I.J."/>
            <person name="Johnson E."/>
            <person name="Loganathan U."/>
            <person name="Mulhopadhyay B."/>
            <person name="Kyrpides N."/>
            <person name="Woyke T.J."/>
        </authorList>
    </citation>
    <scope>NUCLEOTIDE SEQUENCE [LARGE SCALE GENOMIC DNA]</scope>
    <source>
        <strain evidence="1 2">YK9</strain>
    </source>
</reference>
<name>E0I5U7_9BACL</name>
<accession>E0I5U7</accession>
<dbReference type="OrthoDB" id="2601159at2"/>